<dbReference type="Proteomes" id="UP000050317">
    <property type="component" value="Unassembled WGS sequence"/>
</dbReference>
<comment type="caution">
    <text evidence="1">The sequence shown here is derived from an EMBL/GenBank/DDBJ whole genome shotgun (WGS) entry which is preliminary data.</text>
</comment>
<organism evidence="1 2">
    <name type="scientific">Pseudomonas syringae pv. viburni</name>
    <dbReference type="NCBI Taxonomy" id="251703"/>
    <lineage>
        <taxon>Bacteria</taxon>
        <taxon>Pseudomonadati</taxon>
        <taxon>Pseudomonadota</taxon>
        <taxon>Gammaproteobacteria</taxon>
        <taxon>Pseudomonadales</taxon>
        <taxon>Pseudomonadaceae</taxon>
        <taxon>Pseudomonas</taxon>
    </lineage>
</organism>
<dbReference type="PATRIC" id="fig|251703.9.peg.6085"/>
<sequence length="219" mass="25029">MFVTHGIRGGAGTSAYYTQSQPFDELKLDQGQIQEKTEKLKEKGYFTVPMSETTRNYLHEQSSLSNPAWREGTVGKVVDLRSSDYERSITTVAKNIATKLTGTERELRPQEFQLRRAKNQGADQWHQDKEPKKVICIATVEGRGTEFVKPRDSEGIFRAGIYGQMVPLNADAIERRTKEAKLDRFYFFAGKGISEDEVPKLVHRSPHESDRSIFLARWK</sequence>
<dbReference type="EMBL" id="LJRR01000115">
    <property type="protein sequence ID" value="KPZ20062.1"/>
    <property type="molecule type" value="Genomic_DNA"/>
</dbReference>
<dbReference type="AlphaFoldDB" id="A0A0Q0H330"/>
<proteinExistence type="predicted"/>
<accession>A0A0Q0H330</accession>
<name>A0A0Q0H330_9PSED</name>
<evidence type="ECO:0000313" key="1">
    <source>
        <dbReference type="EMBL" id="KPZ20062.1"/>
    </source>
</evidence>
<evidence type="ECO:0000313" key="2">
    <source>
        <dbReference type="Proteomes" id="UP000050317"/>
    </source>
</evidence>
<evidence type="ECO:0008006" key="3">
    <source>
        <dbReference type="Google" id="ProtNLM"/>
    </source>
</evidence>
<protein>
    <recommendedName>
        <fullName evidence="3">Type III effector HopAZ1</fullName>
    </recommendedName>
</protein>
<reference evidence="1 2" key="1">
    <citation type="submission" date="2015-09" db="EMBL/GenBank/DDBJ databases">
        <title>Genome announcement of multiple Pseudomonas syringae strains.</title>
        <authorList>
            <person name="Thakur S."/>
            <person name="Wang P.W."/>
            <person name="Gong Y."/>
            <person name="Weir B.S."/>
            <person name="Guttman D.S."/>
        </authorList>
    </citation>
    <scope>NUCLEOTIDE SEQUENCE [LARGE SCALE GENOMIC DNA]</scope>
    <source>
        <strain evidence="1 2">ICMP3963</strain>
    </source>
</reference>
<gene>
    <name evidence="1" type="ORF">ALO40_04371</name>
</gene>